<dbReference type="InterPro" id="IPR050173">
    <property type="entry name" value="ABC_transporter_C-like"/>
</dbReference>
<dbReference type="InterPro" id="IPR003439">
    <property type="entry name" value="ABC_transporter-like_ATP-bd"/>
</dbReference>
<evidence type="ECO:0000256" key="3">
    <source>
        <dbReference type="ARBA" id="ARBA00022692"/>
    </source>
</evidence>
<feature type="transmembrane region" description="Helical" evidence="9">
    <location>
        <begin position="858"/>
        <end position="881"/>
    </location>
</feature>
<proteinExistence type="predicted"/>
<feature type="transmembrane region" description="Helical" evidence="9">
    <location>
        <begin position="290"/>
        <end position="307"/>
    </location>
</feature>
<dbReference type="SUPFAM" id="SSF90123">
    <property type="entry name" value="ABC transporter transmembrane region"/>
    <property type="match status" value="2"/>
</dbReference>
<dbReference type="InterPro" id="IPR036640">
    <property type="entry name" value="ABC1_TM_sf"/>
</dbReference>
<dbReference type="PROSITE" id="PS00211">
    <property type="entry name" value="ABC_TRANSPORTER_1"/>
    <property type="match status" value="1"/>
</dbReference>
<keyword evidence="2" id="KW-0813">Transport</keyword>
<dbReference type="SUPFAM" id="SSF52540">
    <property type="entry name" value="P-loop containing nucleoside triphosphate hydrolases"/>
    <property type="match status" value="2"/>
</dbReference>
<dbReference type="CDD" id="cd18604">
    <property type="entry name" value="ABC_6TM_VMR1_D2_like"/>
    <property type="match status" value="1"/>
</dbReference>
<dbReference type="PROSITE" id="PS50929">
    <property type="entry name" value="ABC_TM1F"/>
    <property type="match status" value="2"/>
</dbReference>
<feature type="transmembrane region" description="Helical" evidence="9">
    <location>
        <begin position="1002"/>
        <end position="1021"/>
    </location>
</feature>
<dbReference type="CDD" id="cd03244">
    <property type="entry name" value="ABCC_MRP_domain2"/>
    <property type="match status" value="1"/>
</dbReference>
<feature type="domain" description="ABC transporter" evidence="10">
    <location>
        <begin position="577"/>
        <end position="812"/>
    </location>
</feature>
<feature type="transmembrane region" description="Helical" evidence="9">
    <location>
        <begin position="78"/>
        <end position="97"/>
    </location>
</feature>
<dbReference type="Pfam" id="PF00664">
    <property type="entry name" value="ABC_membrane"/>
    <property type="match status" value="2"/>
</dbReference>
<evidence type="ECO:0000313" key="12">
    <source>
        <dbReference type="EMBL" id="KAJ7044014.1"/>
    </source>
</evidence>
<dbReference type="PANTHER" id="PTHR24223">
    <property type="entry name" value="ATP-BINDING CASSETTE SUB-FAMILY C"/>
    <property type="match status" value="1"/>
</dbReference>
<feature type="transmembrane region" description="Helical" evidence="9">
    <location>
        <begin position="253"/>
        <end position="270"/>
    </location>
</feature>
<feature type="transmembrane region" description="Helical" evidence="9">
    <location>
        <begin position="508"/>
        <end position="524"/>
    </location>
</feature>
<dbReference type="Gene3D" id="3.40.50.300">
    <property type="entry name" value="P-loop containing nucleotide triphosphate hydrolases"/>
    <property type="match status" value="2"/>
</dbReference>
<dbReference type="InterPro" id="IPR011527">
    <property type="entry name" value="ABC1_TM_dom"/>
</dbReference>
<feature type="transmembrane region" description="Helical" evidence="9">
    <location>
        <begin position="974"/>
        <end position="996"/>
    </location>
</feature>
<evidence type="ECO:0000256" key="1">
    <source>
        <dbReference type="ARBA" id="ARBA00004141"/>
    </source>
</evidence>
<organism evidence="12 13">
    <name type="scientific">Mycena alexandri</name>
    <dbReference type="NCBI Taxonomy" id="1745969"/>
    <lineage>
        <taxon>Eukaryota</taxon>
        <taxon>Fungi</taxon>
        <taxon>Dikarya</taxon>
        <taxon>Basidiomycota</taxon>
        <taxon>Agaricomycotina</taxon>
        <taxon>Agaricomycetes</taxon>
        <taxon>Agaricomycetidae</taxon>
        <taxon>Agaricales</taxon>
        <taxon>Marasmiineae</taxon>
        <taxon>Mycenaceae</taxon>
        <taxon>Mycena</taxon>
    </lineage>
</organism>
<dbReference type="GO" id="GO:0016887">
    <property type="term" value="F:ATP hydrolysis activity"/>
    <property type="evidence" value="ECO:0007669"/>
    <property type="project" value="InterPro"/>
</dbReference>
<dbReference type="GO" id="GO:0005524">
    <property type="term" value="F:ATP binding"/>
    <property type="evidence" value="ECO:0007669"/>
    <property type="project" value="UniProtKB-KW"/>
</dbReference>
<sequence>MDHQVLPVCVAAASITFIAGRWVSTKIRPGVHSEPKAYPIDGGEASIVVFGVLKLLACATLVSLQVAITTRAGGWEKFVLGIAYAYAALLAWVTLIFPRSTLSVHLNAVLFLSLSSYAYRDILPFATFTLVPKDAAEGWLLWAKILLLFIAAVMIPLASPRRYIPVDPEKPMAQPNAEQTCSTLESFTFGYLNPLIFLAYKQGGLSADQLPALADSNSAEYLIRKSFPALDPFRAGASKHLLSGFLRVYRRDYIAMLGLALVKVLSDFAGPVVMNRLLASLETEDMVVRPWVWVVSLFLVPLSRAIIHARYTWIATRQRAQAEGIIVQLLFKHSLRIRMNTETKDSNKRNLVGRLNNLSTSDVSTVVEVMEVWITMLLAPVQISLAFWFLYAILGWSSFVGLAVILATLPLPSFVVRKMRALQKISRQKTDARVQKVTETMNVLRMIKWFAWESKIKEDIGSKRQEELDSIRYVRLLVVLNNSFNFIIPLLTMLATFSTYTLVMKKELTASIVFTSLAVFDGILRQQIRGVMNNIPGIVQGYTSLDRIDTFLRTTELLDSYSHEDSSIERAGNSEKIGFQDAEFTWSSDFNNTSFKLRVGSEITFRPGAINLIIGPTGVGKTAALLALLGEMHFIPAGPNAYFNLPRQGGVAYAAQQPWVENATIKQNIVFDAGSFDEARYKKVLHACALGPDLELLEAGDETEVGERGLTLSGGQKARVSLARAIYSNASTILLDDVLAALDTHTGKWIVDNCLSGDLVQERTVILVSHNVALTRPISQWVVSLNSDGTIVQGPVEAVLKHADLALVTEEPEEEKPVEAAEFGKPTGKLMVTEESQQGMVKWPTYKLFFANLSSRPILYMALICSLFLLNEANTAFQFYFLGYWSSQYLDRPASSVSAPFYLAVYGASITLTIVFYITAYSLYAFGTMRAAKLIHGKFIDSVIGATLRWLDTTPMSRIITRATQDINRVDNNFSLMAIALTEMTIFMIVKFLTVMILSRAFILPGATIAVVSVLAGRVYMVAQLPIQRKMSAARSPMLAHFAAAIAGLTSIRAYGAEETFLKESEKRIDDFLRPAISFWNLNRWIAMRTDILGGVFSAGLGWYLIYGGGSHYGPANIGFTLSAAISFTSMILRWVRNTNALQLNANNLERIAEYLEIEQEEKPTRTGEPPAYWPASGDIRVEHLFAKYSSDGPTILHDLSFSLKSGERVAIVGRTGSGKSSLTLSILRSILTDGTIYYDGIPTSSINLDALRSNITIIPQVPELLGGTLRRNLDPFEAHEDSVLNDALRAAGLFTLQANGEEQTVTLNTVISSEGGNLSLGQRQIVALARAIVRRSKLLILDEATSAIDYQTDTIIQSTLRNELSGVTLITVAHRLQTVMDYDRIMVLETGRIVEFDTPVNLLQKKSGHFYAMVNESSDRDALLASATL</sequence>
<feature type="transmembrane region" description="Helical" evidence="9">
    <location>
        <begin position="139"/>
        <end position="158"/>
    </location>
</feature>
<keyword evidence="3 9" id="KW-0812">Transmembrane</keyword>
<keyword evidence="8 9" id="KW-0472">Membrane</keyword>
<dbReference type="InterPro" id="IPR027417">
    <property type="entry name" value="P-loop_NTPase"/>
</dbReference>
<evidence type="ECO:0000313" key="13">
    <source>
        <dbReference type="Proteomes" id="UP001218188"/>
    </source>
</evidence>
<feature type="transmembrane region" description="Helical" evidence="9">
    <location>
        <begin position="6"/>
        <end position="24"/>
    </location>
</feature>
<keyword evidence="5" id="KW-0547">Nucleotide-binding</keyword>
<evidence type="ECO:0000256" key="7">
    <source>
        <dbReference type="ARBA" id="ARBA00022989"/>
    </source>
</evidence>
<evidence type="ECO:0000259" key="10">
    <source>
        <dbReference type="PROSITE" id="PS50893"/>
    </source>
</evidence>
<dbReference type="SMART" id="SM00382">
    <property type="entry name" value="AAA"/>
    <property type="match status" value="2"/>
</dbReference>
<feature type="transmembrane region" description="Helical" evidence="9">
    <location>
        <begin position="1086"/>
        <end position="1106"/>
    </location>
</feature>
<name>A0AAD6TCG7_9AGAR</name>
<dbReference type="GO" id="GO:0016020">
    <property type="term" value="C:membrane"/>
    <property type="evidence" value="ECO:0007669"/>
    <property type="project" value="UniProtKB-SubCell"/>
</dbReference>
<reference evidence="12" key="1">
    <citation type="submission" date="2023-03" db="EMBL/GenBank/DDBJ databases">
        <title>Massive genome expansion in bonnet fungi (Mycena s.s.) driven by repeated elements and novel gene families across ecological guilds.</title>
        <authorList>
            <consortium name="Lawrence Berkeley National Laboratory"/>
            <person name="Harder C.B."/>
            <person name="Miyauchi S."/>
            <person name="Viragh M."/>
            <person name="Kuo A."/>
            <person name="Thoen E."/>
            <person name="Andreopoulos B."/>
            <person name="Lu D."/>
            <person name="Skrede I."/>
            <person name="Drula E."/>
            <person name="Henrissat B."/>
            <person name="Morin E."/>
            <person name="Kohler A."/>
            <person name="Barry K."/>
            <person name="LaButti K."/>
            <person name="Morin E."/>
            <person name="Salamov A."/>
            <person name="Lipzen A."/>
            <person name="Mereny Z."/>
            <person name="Hegedus B."/>
            <person name="Baldrian P."/>
            <person name="Stursova M."/>
            <person name="Weitz H."/>
            <person name="Taylor A."/>
            <person name="Grigoriev I.V."/>
            <person name="Nagy L.G."/>
            <person name="Martin F."/>
            <person name="Kauserud H."/>
        </authorList>
    </citation>
    <scope>NUCLEOTIDE SEQUENCE</scope>
    <source>
        <strain evidence="12">CBHHK200</strain>
    </source>
</reference>
<dbReference type="CDD" id="cd03250">
    <property type="entry name" value="ABCC_MRP_domain1"/>
    <property type="match status" value="1"/>
</dbReference>
<keyword evidence="4" id="KW-0677">Repeat</keyword>
<dbReference type="FunFam" id="3.40.50.300:FF:000838">
    <property type="entry name" value="ABC multidrug transporter (Eurofung)"/>
    <property type="match status" value="1"/>
</dbReference>
<keyword evidence="6" id="KW-0067">ATP-binding</keyword>
<dbReference type="PANTHER" id="PTHR24223:SF356">
    <property type="entry name" value="ATP-BINDING CASSETTE TRANSPORTER ABC4"/>
    <property type="match status" value="1"/>
</dbReference>
<dbReference type="GO" id="GO:0140359">
    <property type="term" value="F:ABC-type transporter activity"/>
    <property type="evidence" value="ECO:0007669"/>
    <property type="project" value="InterPro"/>
</dbReference>
<evidence type="ECO:0000259" key="11">
    <source>
        <dbReference type="PROSITE" id="PS50929"/>
    </source>
</evidence>
<feature type="transmembrane region" description="Helical" evidence="9">
    <location>
        <begin position="901"/>
        <end position="926"/>
    </location>
</feature>
<dbReference type="PROSITE" id="PS50893">
    <property type="entry name" value="ABC_TRANSPORTER_2"/>
    <property type="match status" value="2"/>
</dbReference>
<comment type="subcellular location">
    <subcellularLocation>
        <location evidence="1">Membrane</location>
        <topology evidence="1">Multi-pass membrane protein</topology>
    </subcellularLocation>
</comment>
<evidence type="ECO:0000256" key="4">
    <source>
        <dbReference type="ARBA" id="ARBA00022737"/>
    </source>
</evidence>
<dbReference type="FunFam" id="1.20.1560.10:FF:000013">
    <property type="entry name" value="ABC transporter C family member 2"/>
    <property type="match status" value="1"/>
</dbReference>
<keyword evidence="7 9" id="KW-1133">Transmembrane helix</keyword>
<dbReference type="Pfam" id="PF00005">
    <property type="entry name" value="ABC_tran"/>
    <property type="match status" value="2"/>
</dbReference>
<dbReference type="Proteomes" id="UP001218188">
    <property type="component" value="Unassembled WGS sequence"/>
</dbReference>
<dbReference type="CDD" id="cd18596">
    <property type="entry name" value="ABC_6TM_VMR1_D1_like"/>
    <property type="match status" value="1"/>
</dbReference>
<protein>
    <submittedName>
        <fullName evidence="12">Multidrug resistance-associated ABC transporter</fullName>
    </submittedName>
</protein>
<comment type="caution">
    <text evidence="12">The sequence shown here is derived from an EMBL/GenBank/DDBJ whole genome shotgun (WGS) entry which is preliminary data.</text>
</comment>
<feature type="transmembrane region" description="Helical" evidence="9">
    <location>
        <begin position="102"/>
        <end position="119"/>
    </location>
</feature>
<evidence type="ECO:0000256" key="8">
    <source>
        <dbReference type="ARBA" id="ARBA00023136"/>
    </source>
</evidence>
<feature type="transmembrane region" description="Helical" evidence="9">
    <location>
        <begin position="372"/>
        <end position="393"/>
    </location>
</feature>
<feature type="domain" description="ABC transmembrane type-1" evidence="11">
    <location>
        <begin position="875"/>
        <end position="1144"/>
    </location>
</feature>
<feature type="domain" description="ABC transmembrane type-1" evidence="11">
    <location>
        <begin position="254"/>
        <end position="540"/>
    </location>
</feature>
<dbReference type="Gene3D" id="1.20.1560.10">
    <property type="entry name" value="ABC transporter type 1, transmembrane domain"/>
    <property type="match status" value="2"/>
</dbReference>
<keyword evidence="13" id="KW-1185">Reference proteome</keyword>
<evidence type="ECO:0000256" key="6">
    <source>
        <dbReference type="ARBA" id="ARBA00022840"/>
    </source>
</evidence>
<feature type="domain" description="ABC transporter" evidence="10">
    <location>
        <begin position="1180"/>
        <end position="1416"/>
    </location>
</feature>
<feature type="transmembrane region" description="Helical" evidence="9">
    <location>
        <begin position="45"/>
        <end position="66"/>
    </location>
</feature>
<feature type="transmembrane region" description="Helical" evidence="9">
    <location>
        <begin position="399"/>
        <end position="416"/>
    </location>
</feature>
<evidence type="ECO:0000256" key="5">
    <source>
        <dbReference type="ARBA" id="ARBA00022741"/>
    </source>
</evidence>
<feature type="transmembrane region" description="Helical" evidence="9">
    <location>
        <begin position="473"/>
        <end position="496"/>
    </location>
</feature>
<gene>
    <name evidence="12" type="ORF">C8F04DRAFT_686494</name>
</gene>
<evidence type="ECO:0000256" key="9">
    <source>
        <dbReference type="SAM" id="Phobius"/>
    </source>
</evidence>
<dbReference type="InterPro" id="IPR017871">
    <property type="entry name" value="ABC_transporter-like_CS"/>
</dbReference>
<evidence type="ECO:0000256" key="2">
    <source>
        <dbReference type="ARBA" id="ARBA00022448"/>
    </source>
</evidence>
<dbReference type="EMBL" id="JARJCM010000008">
    <property type="protein sequence ID" value="KAJ7044014.1"/>
    <property type="molecule type" value="Genomic_DNA"/>
</dbReference>
<accession>A0AAD6TCG7</accession>
<dbReference type="InterPro" id="IPR003593">
    <property type="entry name" value="AAA+_ATPase"/>
</dbReference>